<feature type="coiled-coil region" evidence="1">
    <location>
        <begin position="152"/>
        <end position="186"/>
    </location>
</feature>
<keyword evidence="4" id="KW-1185">Reference proteome</keyword>
<evidence type="ECO:0000256" key="2">
    <source>
        <dbReference type="SAM" id="MobiDB-lite"/>
    </source>
</evidence>
<feature type="compositionally biased region" description="Basic and acidic residues" evidence="2">
    <location>
        <begin position="1"/>
        <end position="15"/>
    </location>
</feature>
<evidence type="ECO:0000313" key="4">
    <source>
        <dbReference type="Proteomes" id="UP000419144"/>
    </source>
</evidence>
<organism evidence="3 4">
    <name type="scientific">Leishmania tarentolae</name>
    <name type="common">Sauroleishmania tarentolae</name>
    <dbReference type="NCBI Taxonomy" id="5689"/>
    <lineage>
        <taxon>Eukaryota</taxon>
        <taxon>Discoba</taxon>
        <taxon>Euglenozoa</taxon>
        <taxon>Kinetoplastea</taxon>
        <taxon>Metakinetoplastina</taxon>
        <taxon>Trypanosomatida</taxon>
        <taxon>Trypanosomatidae</taxon>
        <taxon>Leishmaniinae</taxon>
        <taxon>Leishmania</taxon>
        <taxon>lizard Leishmania</taxon>
    </lineage>
</organism>
<name>A0A640KRY7_LEITA</name>
<dbReference type="Proteomes" id="UP000419144">
    <property type="component" value="Unassembled WGS sequence"/>
</dbReference>
<evidence type="ECO:0000313" key="3">
    <source>
        <dbReference type="EMBL" id="GET92363.1"/>
    </source>
</evidence>
<dbReference type="AlphaFoldDB" id="A0A640KRY7"/>
<comment type="caution">
    <text evidence="3">The sequence shown here is derived from an EMBL/GenBank/DDBJ whole genome shotgun (WGS) entry which is preliminary data.</text>
</comment>
<dbReference type="EMBL" id="BLBS01000054">
    <property type="protein sequence ID" value="GET92363.1"/>
    <property type="molecule type" value="Genomic_DNA"/>
</dbReference>
<accession>A0A640KRY7</accession>
<protein>
    <submittedName>
        <fullName evidence="3">Uncharacterized protein</fullName>
    </submittedName>
</protein>
<sequence>MHSEAERGSKVDRPLPEYADAEEDDRVRQSECVNMNVVALQEMLRQLGCADDSGGRGAHNASGAFTSLSASCLPPEIVDALLHYLVRLQEELRQLGARAQLLDEQRERDTQKAELLHERTERLKNAVAGMSAKSSAEMKEFREYLQQNASANKQSQRELVDLTRKREKLELEVKRTRMEMDRLRKIAKHVR</sequence>
<evidence type="ECO:0000256" key="1">
    <source>
        <dbReference type="SAM" id="Coils"/>
    </source>
</evidence>
<keyword evidence="1" id="KW-0175">Coiled coil</keyword>
<dbReference type="OrthoDB" id="245313at2759"/>
<reference evidence="3" key="1">
    <citation type="submission" date="2019-11" db="EMBL/GenBank/DDBJ databases">
        <title>Leishmania tarentolae CDS.</title>
        <authorList>
            <person name="Goto Y."/>
            <person name="Yamagishi J."/>
        </authorList>
    </citation>
    <scope>NUCLEOTIDE SEQUENCE [LARGE SCALE GENOMIC DNA]</scope>
    <source>
        <strain evidence="3">Parrot Tar II</strain>
    </source>
</reference>
<dbReference type="VEuPathDB" id="TriTrypDB:LtaPh_3428700"/>
<gene>
    <name evidence="3" type="ORF">LtaPh_3428700</name>
</gene>
<feature type="region of interest" description="Disordered" evidence="2">
    <location>
        <begin position="1"/>
        <end position="26"/>
    </location>
</feature>
<proteinExistence type="predicted"/>